<protein>
    <recommendedName>
        <fullName evidence="3">Response regulatory domain-containing protein</fullName>
    </recommendedName>
</protein>
<reference evidence="4 5" key="1">
    <citation type="submission" date="2018-12" db="EMBL/GenBank/DDBJ databases">
        <title>Rubrispira sanarue gen. nov., sp., nov., a member of the order Silvanigrellales, isolated from a brackish lake in Hamamatsu Japan.</title>
        <authorList>
            <person name="Maejima Y."/>
            <person name="Iino T."/>
            <person name="Muraguchi Y."/>
            <person name="Fukuda K."/>
            <person name="Nojiri H."/>
            <person name="Ohkuma M."/>
            <person name="Moriuchi R."/>
            <person name="Dohra H."/>
            <person name="Kimbara K."/>
            <person name="Shintani M."/>
        </authorList>
    </citation>
    <scope>NUCLEOTIDE SEQUENCE [LARGE SCALE GENOMIC DNA]</scope>
    <source>
        <strain evidence="4 5">RF1110005</strain>
    </source>
</reference>
<dbReference type="Pfam" id="PF00072">
    <property type="entry name" value="Response_reg"/>
    <property type="match status" value="1"/>
</dbReference>
<dbReference type="GO" id="GO:0000160">
    <property type="term" value="P:phosphorelay signal transduction system"/>
    <property type="evidence" value="ECO:0007669"/>
    <property type="project" value="InterPro"/>
</dbReference>
<dbReference type="GO" id="GO:0006935">
    <property type="term" value="P:chemotaxis"/>
    <property type="evidence" value="ECO:0007669"/>
    <property type="project" value="UniProtKB-KW"/>
</dbReference>
<keyword evidence="2" id="KW-0597">Phosphoprotein</keyword>
<dbReference type="Proteomes" id="UP000291236">
    <property type="component" value="Chromosome"/>
</dbReference>
<organism evidence="4 5">
    <name type="scientific">Fluviispira sanaruensis</name>
    <dbReference type="NCBI Taxonomy" id="2493639"/>
    <lineage>
        <taxon>Bacteria</taxon>
        <taxon>Pseudomonadati</taxon>
        <taxon>Bdellovibrionota</taxon>
        <taxon>Oligoflexia</taxon>
        <taxon>Silvanigrellales</taxon>
        <taxon>Silvanigrellaceae</taxon>
        <taxon>Fluviispira</taxon>
    </lineage>
</organism>
<dbReference type="EMBL" id="AP019368">
    <property type="protein sequence ID" value="BBH51944.1"/>
    <property type="molecule type" value="Genomic_DNA"/>
</dbReference>
<dbReference type="InterPro" id="IPR028051">
    <property type="entry name" value="CheX-like_dom"/>
</dbReference>
<dbReference type="PANTHER" id="PTHR39452:SF1">
    <property type="entry name" value="CHEY-P PHOSPHATASE CHEX"/>
    <property type="match status" value="1"/>
</dbReference>
<dbReference type="SUPFAM" id="SSF52172">
    <property type="entry name" value="CheY-like"/>
    <property type="match status" value="1"/>
</dbReference>
<evidence type="ECO:0000313" key="5">
    <source>
        <dbReference type="Proteomes" id="UP000291236"/>
    </source>
</evidence>
<feature type="domain" description="Response regulatory" evidence="3">
    <location>
        <begin position="3"/>
        <end position="119"/>
    </location>
</feature>
<dbReference type="SUPFAM" id="SSF103039">
    <property type="entry name" value="CheC-like"/>
    <property type="match status" value="1"/>
</dbReference>
<proteinExistence type="predicted"/>
<dbReference type="PANTHER" id="PTHR39452">
    <property type="entry name" value="CHEY-P PHOSPHATASE CHEX"/>
    <property type="match status" value="1"/>
</dbReference>
<gene>
    <name evidence="4" type="ORF">JCM31447_03730</name>
</gene>
<evidence type="ECO:0000256" key="1">
    <source>
        <dbReference type="ARBA" id="ARBA00022500"/>
    </source>
</evidence>
<sequence>MAKLFIAESSKKSIENLEHFLRADGHDPFFWDHAEPLEKIMSENKFDLSIIDLNFKQMPSSEIINLILKNPDFSNSQIIVTTSSPNKDALTKYSSLGVNFIFVKPYRYKLLADKIKYIMNPIRGDHGAFEPDILKIFLESTIHIFESVSGISVEASKPFLKSGNKSLSEVSAVIGLSSPQVKGSLSINVTKEVLTRCLLKILGADMDASHADDAALSDMCGELCNQVMGRAKQQFLKKKSMSFEISVPTVLSDPNHILDYKSSSPVLVIPFKIEKIEAIFVEFCLELNDTYEPVAPDKLQVVVEEGELILF</sequence>
<keyword evidence="5" id="KW-1185">Reference proteome</keyword>
<dbReference type="InterPro" id="IPR011006">
    <property type="entry name" value="CheY-like_superfamily"/>
</dbReference>
<dbReference type="AlphaFoldDB" id="A0A4P2VJ64"/>
<name>A0A4P2VJ64_FLUSA</name>
<dbReference type="Gene3D" id="3.40.1550.10">
    <property type="entry name" value="CheC-like"/>
    <property type="match status" value="1"/>
</dbReference>
<evidence type="ECO:0000259" key="3">
    <source>
        <dbReference type="PROSITE" id="PS50110"/>
    </source>
</evidence>
<dbReference type="Pfam" id="PF13690">
    <property type="entry name" value="CheX"/>
    <property type="match status" value="1"/>
</dbReference>
<dbReference type="InterPro" id="IPR038756">
    <property type="entry name" value="CheX-like"/>
</dbReference>
<evidence type="ECO:0000313" key="4">
    <source>
        <dbReference type="EMBL" id="BBH51944.1"/>
    </source>
</evidence>
<dbReference type="KEGG" id="sbf:JCM31447_03730"/>
<dbReference type="CDD" id="cd17906">
    <property type="entry name" value="CheX"/>
    <property type="match status" value="1"/>
</dbReference>
<dbReference type="Gene3D" id="3.40.50.2300">
    <property type="match status" value="1"/>
</dbReference>
<accession>A0A4P2VJ64</accession>
<feature type="modified residue" description="4-aspartylphosphate" evidence="2">
    <location>
        <position position="52"/>
    </location>
</feature>
<dbReference type="RefSeq" id="WP_172603724.1">
    <property type="nucleotide sequence ID" value="NZ_AP019368.1"/>
</dbReference>
<dbReference type="InterPro" id="IPR001789">
    <property type="entry name" value="Sig_transdc_resp-reg_receiver"/>
</dbReference>
<keyword evidence="1" id="KW-0145">Chemotaxis</keyword>
<evidence type="ECO:0000256" key="2">
    <source>
        <dbReference type="PROSITE-ProRule" id="PRU00169"/>
    </source>
</evidence>
<dbReference type="InterPro" id="IPR028976">
    <property type="entry name" value="CheC-like_sf"/>
</dbReference>
<dbReference type="PROSITE" id="PS50110">
    <property type="entry name" value="RESPONSE_REGULATORY"/>
    <property type="match status" value="1"/>
</dbReference>